<proteinExistence type="predicted"/>
<comment type="caution">
    <text evidence="2">The sequence shown here is derived from an EMBL/GenBank/DDBJ whole genome shotgun (WGS) entry which is preliminary data.</text>
</comment>
<organism evidence="2">
    <name type="scientific">Desulfomonile tiedjei</name>
    <dbReference type="NCBI Taxonomy" id="2358"/>
    <lineage>
        <taxon>Bacteria</taxon>
        <taxon>Pseudomonadati</taxon>
        <taxon>Thermodesulfobacteriota</taxon>
        <taxon>Desulfomonilia</taxon>
        <taxon>Desulfomonilales</taxon>
        <taxon>Desulfomonilaceae</taxon>
        <taxon>Desulfomonile</taxon>
    </lineage>
</organism>
<keyword evidence="1" id="KW-0732">Signal</keyword>
<accession>A0A7C4EU42</accession>
<feature type="chain" id="PRO_5028274136" evidence="1">
    <location>
        <begin position="26"/>
        <end position="169"/>
    </location>
</feature>
<evidence type="ECO:0000256" key="1">
    <source>
        <dbReference type="SAM" id="SignalP"/>
    </source>
</evidence>
<dbReference type="AlphaFoldDB" id="A0A7C4EU42"/>
<dbReference type="EMBL" id="DTGT01000244">
    <property type="protein sequence ID" value="HGH61190.1"/>
    <property type="molecule type" value="Genomic_DNA"/>
</dbReference>
<reference evidence="2" key="1">
    <citation type="journal article" date="2020" name="mSystems">
        <title>Genome- and Community-Level Interaction Insights into Carbon Utilization and Element Cycling Functions of Hydrothermarchaeota in Hydrothermal Sediment.</title>
        <authorList>
            <person name="Zhou Z."/>
            <person name="Liu Y."/>
            <person name="Xu W."/>
            <person name="Pan J."/>
            <person name="Luo Z.H."/>
            <person name="Li M."/>
        </authorList>
    </citation>
    <scope>NUCLEOTIDE SEQUENCE [LARGE SCALE GENOMIC DNA]</scope>
    <source>
        <strain evidence="2">SpSt-769</strain>
    </source>
</reference>
<protein>
    <submittedName>
        <fullName evidence="2">Uncharacterized protein</fullName>
    </submittedName>
</protein>
<gene>
    <name evidence="2" type="ORF">ENV54_07830</name>
</gene>
<evidence type="ECO:0000313" key="2">
    <source>
        <dbReference type="EMBL" id="HGH61190.1"/>
    </source>
</evidence>
<sequence>MVKRLILLSLLVLALCGASVVITSAGGPGGGGQAYMPPPPMIPPLCGPAQTKYEMKKEVITPIPAQLRRVRVVAPYLAGVAWPRKPLAFFANPQTFPQAIPVGRYEWLVPIVSEIKNEHYDTVMDPCCKSHKVPRCVWVKANYIKQQCAPACGPVPMAPPAPMPVKVTK</sequence>
<name>A0A7C4EU42_9BACT</name>
<feature type="signal peptide" evidence="1">
    <location>
        <begin position="1"/>
        <end position="25"/>
    </location>
</feature>